<sequence>MRMYEINQNIENNQYELCSYEIKGPTIEGLKIMGKLPEYMVALATSFGAVTTSTLSCQIIRTGLNCHFIYIKNRPKLLIIMRIASILNYNKNKPQLSTSFMFKTTKLLYIPVSERIWYIHKTKTSMYLHLFDNKS</sequence>
<dbReference type="EMBL" id="HBUF01650067">
    <property type="protein sequence ID" value="CAG6786782.1"/>
    <property type="molecule type" value="Transcribed_RNA"/>
</dbReference>
<organism evidence="1">
    <name type="scientific">Cacopsylla melanoneura</name>
    <dbReference type="NCBI Taxonomy" id="428564"/>
    <lineage>
        <taxon>Eukaryota</taxon>
        <taxon>Metazoa</taxon>
        <taxon>Ecdysozoa</taxon>
        <taxon>Arthropoda</taxon>
        <taxon>Hexapoda</taxon>
        <taxon>Insecta</taxon>
        <taxon>Pterygota</taxon>
        <taxon>Neoptera</taxon>
        <taxon>Paraneoptera</taxon>
        <taxon>Hemiptera</taxon>
        <taxon>Sternorrhyncha</taxon>
        <taxon>Psylloidea</taxon>
        <taxon>Psyllidae</taxon>
        <taxon>Psyllinae</taxon>
        <taxon>Cacopsylla</taxon>
    </lineage>
</organism>
<reference evidence="1" key="1">
    <citation type="submission" date="2021-05" db="EMBL/GenBank/DDBJ databases">
        <authorList>
            <person name="Alioto T."/>
            <person name="Alioto T."/>
            <person name="Gomez Garrido J."/>
        </authorList>
    </citation>
    <scope>NUCLEOTIDE SEQUENCE</scope>
</reference>
<proteinExistence type="predicted"/>
<accession>A0A8D9BPJ0</accession>
<protein>
    <submittedName>
        <fullName evidence="1">Uncharacterized protein</fullName>
    </submittedName>
</protein>
<evidence type="ECO:0000313" key="1">
    <source>
        <dbReference type="EMBL" id="CAG6786782.1"/>
    </source>
</evidence>
<dbReference type="AlphaFoldDB" id="A0A8D9BPJ0"/>
<name>A0A8D9BPJ0_9HEMI</name>